<evidence type="ECO:0000256" key="6">
    <source>
        <dbReference type="ARBA" id="ARBA00023054"/>
    </source>
</evidence>
<dbReference type="GO" id="GO:0016301">
    <property type="term" value="F:kinase activity"/>
    <property type="evidence" value="ECO:0007669"/>
    <property type="project" value="UniProtKB-KW"/>
</dbReference>
<dbReference type="PROSITE" id="PS00107">
    <property type="entry name" value="PROTEIN_KINASE_ATP"/>
    <property type="match status" value="1"/>
</dbReference>
<keyword evidence="10" id="KW-0727">SH2 domain</keyword>
<accession>A0ABM4G5L8</accession>
<keyword evidence="9" id="KW-0963">Cytoplasm</keyword>
<organism evidence="17 18">
    <name type="scientific">Apteryx mantelli</name>
    <name type="common">North Island brown kiwi</name>
    <dbReference type="NCBI Taxonomy" id="2696672"/>
    <lineage>
        <taxon>Eukaryota</taxon>
        <taxon>Metazoa</taxon>
        <taxon>Chordata</taxon>
        <taxon>Craniata</taxon>
        <taxon>Vertebrata</taxon>
        <taxon>Euteleostomi</taxon>
        <taxon>Archelosauria</taxon>
        <taxon>Archosauria</taxon>
        <taxon>Dinosauria</taxon>
        <taxon>Saurischia</taxon>
        <taxon>Theropoda</taxon>
        <taxon>Coelurosauria</taxon>
        <taxon>Aves</taxon>
        <taxon>Palaeognathae</taxon>
        <taxon>Apterygiformes</taxon>
        <taxon>Apterygidae</taxon>
        <taxon>Apteryx</taxon>
    </lineage>
</organism>
<dbReference type="InterPro" id="IPR001060">
    <property type="entry name" value="FCH_dom"/>
</dbReference>
<evidence type="ECO:0000259" key="14">
    <source>
        <dbReference type="PROSITE" id="PS50001"/>
    </source>
</evidence>
<evidence type="ECO:0000256" key="7">
    <source>
        <dbReference type="ARBA" id="ARBA00023137"/>
    </source>
</evidence>
<feature type="domain" description="Protein kinase" evidence="15">
    <location>
        <begin position="544"/>
        <end position="798"/>
    </location>
</feature>
<comment type="similarity">
    <text evidence="9">Belongs to the protein kinase superfamily. Tyr protein kinase family. Fes/fps subfamily.</text>
</comment>
<name>A0ABM4G5L8_9AVES</name>
<dbReference type="Gene3D" id="1.10.287.160">
    <property type="entry name" value="HR1 repeat"/>
    <property type="match status" value="1"/>
</dbReference>
<keyword evidence="7 9" id="KW-0829">Tyrosine-protein kinase</keyword>
<dbReference type="Gene3D" id="1.20.1270.60">
    <property type="entry name" value="Arfaptin homology (AH) domain/BAR domain"/>
    <property type="match status" value="1"/>
</dbReference>
<dbReference type="InterPro" id="IPR031160">
    <property type="entry name" value="F_BAR_dom"/>
</dbReference>
<dbReference type="SUPFAM" id="SSF56112">
    <property type="entry name" value="Protein kinase-like (PK-like)"/>
    <property type="match status" value="1"/>
</dbReference>
<dbReference type="Gene3D" id="3.30.505.10">
    <property type="entry name" value="SH2 domain"/>
    <property type="match status" value="1"/>
</dbReference>
<dbReference type="InterPro" id="IPR008266">
    <property type="entry name" value="Tyr_kinase_AS"/>
</dbReference>
<evidence type="ECO:0000259" key="16">
    <source>
        <dbReference type="PROSITE" id="PS51741"/>
    </source>
</evidence>
<dbReference type="InterPro" id="IPR001245">
    <property type="entry name" value="Ser-Thr/Tyr_kinase_cat_dom"/>
</dbReference>
<keyword evidence="5 9" id="KW-0067">ATP-binding</keyword>
<keyword evidence="1" id="KW-0597">Phosphoprotein</keyword>
<protein>
    <recommendedName>
        <fullName evidence="9">Tyrosine-protein kinase</fullName>
        <ecNumber evidence="9">2.7.10.2</ecNumber>
    </recommendedName>
</protein>
<dbReference type="Pfam" id="PF00611">
    <property type="entry name" value="FCH"/>
    <property type="match status" value="1"/>
</dbReference>
<feature type="coiled-coil region" evidence="13">
    <location>
        <begin position="126"/>
        <end position="160"/>
    </location>
</feature>
<dbReference type="InterPro" id="IPR036860">
    <property type="entry name" value="SH2_dom_sf"/>
</dbReference>
<dbReference type="PROSITE" id="PS00109">
    <property type="entry name" value="PROTEIN_KINASE_TYR"/>
    <property type="match status" value="1"/>
</dbReference>
<dbReference type="PROSITE" id="PS50001">
    <property type="entry name" value="SH2"/>
    <property type="match status" value="1"/>
</dbReference>
<keyword evidence="17" id="KW-1185">Reference proteome</keyword>
<comment type="catalytic activity">
    <reaction evidence="8 9">
        <text>L-tyrosyl-[protein] + ATP = O-phospho-L-tyrosyl-[protein] + ADP + H(+)</text>
        <dbReference type="Rhea" id="RHEA:10596"/>
        <dbReference type="Rhea" id="RHEA-COMP:10136"/>
        <dbReference type="Rhea" id="RHEA-COMP:20101"/>
        <dbReference type="ChEBI" id="CHEBI:15378"/>
        <dbReference type="ChEBI" id="CHEBI:30616"/>
        <dbReference type="ChEBI" id="CHEBI:46858"/>
        <dbReference type="ChEBI" id="CHEBI:61978"/>
        <dbReference type="ChEBI" id="CHEBI:456216"/>
        <dbReference type="EC" id="2.7.10.2"/>
    </reaction>
</comment>
<evidence type="ECO:0000256" key="12">
    <source>
        <dbReference type="PROSITE-ProRule" id="PRU10141"/>
    </source>
</evidence>
<dbReference type="InterPro" id="IPR027267">
    <property type="entry name" value="AH/BAR_dom_sf"/>
</dbReference>
<dbReference type="SMART" id="SM00252">
    <property type="entry name" value="SH2"/>
    <property type="match status" value="1"/>
</dbReference>
<evidence type="ECO:0000256" key="5">
    <source>
        <dbReference type="ARBA" id="ARBA00022840"/>
    </source>
</evidence>
<evidence type="ECO:0000256" key="3">
    <source>
        <dbReference type="ARBA" id="ARBA00022741"/>
    </source>
</evidence>
<keyword evidence="6 11" id="KW-0175">Coiled coil</keyword>
<evidence type="ECO:0000256" key="4">
    <source>
        <dbReference type="ARBA" id="ARBA00022777"/>
    </source>
</evidence>
<reference evidence="18" key="1">
    <citation type="submission" date="2025-08" db="UniProtKB">
        <authorList>
            <consortium name="RefSeq"/>
        </authorList>
    </citation>
    <scope>IDENTIFICATION</scope>
    <source>
        <tissue evidence="18">Blood</tissue>
    </source>
</reference>
<dbReference type="InterPro" id="IPR016250">
    <property type="entry name" value="Tyr-prot_kinase_Fes/Fps"/>
</dbReference>
<evidence type="ECO:0000313" key="18">
    <source>
        <dbReference type="RefSeq" id="XP_067172487.1"/>
    </source>
</evidence>
<dbReference type="EC" id="2.7.10.2" evidence="9"/>
<dbReference type="Pfam" id="PF07714">
    <property type="entry name" value="PK_Tyr_Ser-Thr"/>
    <property type="match status" value="1"/>
</dbReference>
<comment type="subcellular location">
    <subcellularLocation>
        <location evidence="9">Cytoplasm</location>
        <location evidence="9">Cytoskeleton</location>
    </subcellularLocation>
</comment>
<dbReference type="InterPro" id="IPR000980">
    <property type="entry name" value="SH2"/>
</dbReference>
<keyword evidence="9" id="KW-0206">Cytoskeleton</keyword>
<evidence type="ECO:0000256" key="13">
    <source>
        <dbReference type="SAM" id="Coils"/>
    </source>
</evidence>
<evidence type="ECO:0000259" key="15">
    <source>
        <dbReference type="PROSITE" id="PS50011"/>
    </source>
</evidence>
<dbReference type="InterPro" id="IPR035849">
    <property type="entry name" value="Fes/Fps/Fer_SH2"/>
</dbReference>
<evidence type="ECO:0000256" key="9">
    <source>
        <dbReference type="PIRNR" id="PIRNR000632"/>
    </source>
</evidence>
<sequence>MGFGSDLKYSHDALLKLQDWELRLLETVKKFMVMRVKSDKEYASTLQNLCNQVDKESTCQLDYISNVSKSWLLMVQQTEQLSKIMKTHAEDLNSGPLHRLTMMIKDKQQVKKSYVGVHQQIEAEMYKVTKTELEKLKSSYRQLIKEVNSAKEKYKEAVAKGKETEKAKDRCDKATMKLHMLHNQYVLALKGAQLHQHQYYDTTLPLLLDSLQKMQEEMIKALSSEVVEQEIEFDTSLLEENENLQANEIMWNNLTAESLQVTLKTVIEELIQTQQTLLSKEELVLELEKKIEESSKTCEKKSDIVLLLSQKQALEELKQTVQQLRCSEAKFAAQKELLEQKVQENDGKEPPPVVNYEEDARSVTSMIFILCQHGSLYCIPDAELPTLSQFPSQDKKDKVSRFDTIRHSIAGIIRSPKSMLGSSSFFDVISTTEKPLAEQDWYHGAIPRIEAQELLKQQGDFLVRESHGKPGEYVLSVFSDGQRRHFIIQYADNQYRFEGTGFPTIPQLIDHHYTTKQVITKKSGVVLLNPVLKDKKWVLNHEDVTLGELLGKGNFGEVYKGTLKDKTPVAVKTCKEDLPQELKIKFLSEARILKQYDHPNIVKLIGVCTQRQPIYIVMELVPGGDFLSFLRKKKDELKTKQLVKFSLDAASGMAYLESKNCIHRDLAARNCLVGESNILKISDFGMSRQEDDGVYSSSGLKQIPIKWTAPEALNYGRYTSESDVWSFGILLWETFSLGVCPYPGMTNQQAREQVEKGYRMSAPQKCPEEIYKIMQRCWDYKPENRPKFSEIQKELSSIKKKVT</sequence>
<keyword evidence="2 9" id="KW-0808">Transferase</keyword>
<dbReference type="InterPro" id="IPR020635">
    <property type="entry name" value="Tyr_kinase_cat_dom"/>
</dbReference>
<dbReference type="PROSITE" id="PS51741">
    <property type="entry name" value="F_BAR"/>
    <property type="match status" value="1"/>
</dbReference>
<evidence type="ECO:0000256" key="11">
    <source>
        <dbReference type="PROSITE-ProRule" id="PRU01077"/>
    </source>
</evidence>
<dbReference type="InterPro" id="IPR011009">
    <property type="entry name" value="Kinase-like_dom_sf"/>
</dbReference>
<dbReference type="GeneID" id="106483992"/>
<feature type="binding site" evidence="12">
    <location>
        <position position="572"/>
    </location>
    <ligand>
        <name>ATP</name>
        <dbReference type="ChEBI" id="CHEBI:30616"/>
    </ligand>
</feature>
<evidence type="ECO:0000256" key="10">
    <source>
        <dbReference type="PROSITE-ProRule" id="PRU00191"/>
    </source>
</evidence>
<dbReference type="InterPro" id="IPR050198">
    <property type="entry name" value="Non-receptor_tyrosine_kinases"/>
</dbReference>
<evidence type="ECO:0000256" key="2">
    <source>
        <dbReference type="ARBA" id="ARBA00022679"/>
    </source>
</evidence>
<dbReference type="PANTHER" id="PTHR24418">
    <property type="entry name" value="TYROSINE-PROTEIN KINASE"/>
    <property type="match status" value="1"/>
</dbReference>
<keyword evidence="3 9" id="KW-0547">Nucleotide-binding</keyword>
<dbReference type="InterPro" id="IPR000719">
    <property type="entry name" value="Prot_kinase_dom"/>
</dbReference>
<feature type="domain" description="F-BAR" evidence="16">
    <location>
        <begin position="1"/>
        <end position="263"/>
    </location>
</feature>
<dbReference type="RefSeq" id="XP_067172487.1">
    <property type="nucleotide sequence ID" value="XM_067316386.1"/>
</dbReference>
<keyword evidence="4 9" id="KW-0418">Kinase</keyword>
<dbReference type="SMART" id="SM00219">
    <property type="entry name" value="TyrKc"/>
    <property type="match status" value="1"/>
</dbReference>
<evidence type="ECO:0000256" key="1">
    <source>
        <dbReference type="ARBA" id="ARBA00022553"/>
    </source>
</evidence>
<dbReference type="Pfam" id="PF00017">
    <property type="entry name" value="SH2"/>
    <property type="match status" value="1"/>
</dbReference>
<proteinExistence type="inferred from homology"/>
<gene>
    <name evidence="18" type="primary">FER</name>
</gene>
<feature type="domain" description="SH2" evidence="14">
    <location>
        <begin position="441"/>
        <end position="531"/>
    </location>
</feature>
<dbReference type="PRINTS" id="PR00109">
    <property type="entry name" value="TYRKINASE"/>
</dbReference>
<evidence type="ECO:0000256" key="8">
    <source>
        <dbReference type="ARBA" id="ARBA00051245"/>
    </source>
</evidence>
<dbReference type="PROSITE" id="PS50011">
    <property type="entry name" value="PROTEIN_KINASE_DOM"/>
    <property type="match status" value="1"/>
</dbReference>
<dbReference type="CDD" id="cd05085">
    <property type="entry name" value="PTKc_Fer"/>
    <property type="match status" value="1"/>
</dbReference>
<dbReference type="InterPro" id="IPR017441">
    <property type="entry name" value="Protein_kinase_ATP_BS"/>
</dbReference>
<dbReference type="SUPFAM" id="SSF55550">
    <property type="entry name" value="SH2 domain"/>
    <property type="match status" value="1"/>
</dbReference>
<evidence type="ECO:0000313" key="17">
    <source>
        <dbReference type="Proteomes" id="UP001652627"/>
    </source>
</evidence>
<dbReference type="SUPFAM" id="SSF103657">
    <property type="entry name" value="BAR/IMD domain-like"/>
    <property type="match status" value="1"/>
</dbReference>
<dbReference type="SMART" id="SM00055">
    <property type="entry name" value="FCH"/>
    <property type="match status" value="1"/>
</dbReference>
<dbReference type="Gene3D" id="1.10.510.10">
    <property type="entry name" value="Transferase(Phosphotransferase) domain 1"/>
    <property type="match status" value="1"/>
</dbReference>
<dbReference type="PIRSF" id="PIRSF000632">
    <property type="entry name" value="TyrPK_fps"/>
    <property type="match status" value="1"/>
</dbReference>
<dbReference type="PRINTS" id="PR00401">
    <property type="entry name" value="SH2DOMAIN"/>
</dbReference>
<feature type="coiled-coil region" evidence="13">
    <location>
        <begin position="277"/>
        <end position="334"/>
    </location>
</feature>
<dbReference type="CDD" id="cd10361">
    <property type="entry name" value="SH2_Fps_family"/>
    <property type="match status" value="1"/>
</dbReference>
<dbReference type="Proteomes" id="UP001652627">
    <property type="component" value="Chromosome Z"/>
</dbReference>